<dbReference type="Proteomes" id="UP000035218">
    <property type="component" value="Unassembled WGS sequence"/>
</dbReference>
<dbReference type="Proteomes" id="UP000197781">
    <property type="component" value="Chromosome"/>
</dbReference>
<dbReference type="OrthoDB" id="2474865at2"/>
<dbReference type="GO" id="GO:0030435">
    <property type="term" value="P:sporulation resulting in formation of a cellular spore"/>
    <property type="evidence" value="ECO:0007669"/>
    <property type="project" value="UniProtKB-KW"/>
</dbReference>
<proteinExistence type="predicted"/>
<feature type="compositionally biased region" description="Basic and acidic residues" evidence="2">
    <location>
        <begin position="1"/>
        <end position="11"/>
    </location>
</feature>
<dbReference type="InterPro" id="IPR012614">
    <property type="entry name" value="SASP_SspP"/>
</dbReference>
<evidence type="ECO:0000313" key="6">
    <source>
        <dbReference type="Proteomes" id="UP000035218"/>
    </source>
</evidence>
<sequence length="49" mass="5654">MEKDHILDENPHQTYNNVARPLEQTGEPQSGSKKVKQQNHSRAIRTREG</sequence>
<gene>
    <name evidence="5" type="ORF">AA984_01530</name>
    <name evidence="4" type="ORF">BFO01nite_21490</name>
    <name evidence="3" type="ORF">BP422_11580</name>
</gene>
<evidence type="ECO:0000313" key="5">
    <source>
        <dbReference type="EMBL" id="KLI00618.1"/>
    </source>
</evidence>
<dbReference type="Proteomes" id="UP000319498">
    <property type="component" value="Unassembled WGS sequence"/>
</dbReference>
<accession>A0A0H0SSS7</accession>
<dbReference type="EMBL" id="CP018145">
    <property type="protein sequence ID" value="ASJ54130.1"/>
    <property type="molecule type" value="Genomic_DNA"/>
</dbReference>
<feature type="region of interest" description="Disordered" evidence="2">
    <location>
        <begin position="1"/>
        <end position="49"/>
    </location>
</feature>
<reference evidence="3 7" key="2">
    <citation type="submission" date="2016-11" db="EMBL/GenBank/DDBJ databases">
        <authorList>
            <person name="Jaros S."/>
            <person name="Januszkiewicz K."/>
            <person name="Wedrychowicz H."/>
        </authorList>
    </citation>
    <scope>NUCLEOTIDE SEQUENCE [LARGE SCALE GENOMIC DNA]</scope>
    <source>
        <strain evidence="3 7">NF2</strain>
    </source>
</reference>
<name>A0A0H0SSS7_9BACL</name>
<protein>
    <submittedName>
        <fullName evidence="3">Spore protein P</fullName>
    </submittedName>
</protein>
<evidence type="ECO:0000256" key="2">
    <source>
        <dbReference type="SAM" id="MobiDB-lite"/>
    </source>
</evidence>
<keyword evidence="1" id="KW-0749">Sporulation</keyword>
<dbReference type="KEGG" id="bfm:BP422_11580"/>
<reference evidence="5 6" key="1">
    <citation type="submission" date="2015-05" db="EMBL/GenBank/DDBJ databases">
        <title>Genome sequencing project for genomic taxonomy and phylogenomics of Bacillus-like bacteria.</title>
        <authorList>
            <person name="Liu B."/>
            <person name="Wang J."/>
            <person name="Zhu Y."/>
            <person name="Liu G."/>
            <person name="Chen Q."/>
            <person name="Chen Z."/>
            <person name="Lan J."/>
            <person name="Che J."/>
            <person name="Ge C."/>
            <person name="Shi H."/>
            <person name="Pan Z."/>
            <person name="Liu X."/>
        </authorList>
    </citation>
    <scope>NUCLEOTIDE SEQUENCE [LARGE SCALE GENOMIC DNA]</scope>
    <source>
        <strain evidence="5 6">DSM 9885</strain>
    </source>
</reference>
<dbReference type="EMBL" id="BJOL01000012">
    <property type="protein sequence ID" value="GED58017.1"/>
    <property type="molecule type" value="Genomic_DNA"/>
</dbReference>
<dbReference type="EMBL" id="LDCN01000001">
    <property type="protein sequence ID" value="KLI00618.1"/>
    <property type="molecule type" value="Genomic_DNA"/>
</dbReference>
<dbReference type="Pfam" id="PF08179">
    <property type="entry name" value="SspP"/>
    <property type="match status" value="1"/>
</dbReference>
<dbReference type="GeneID" id="87583749"/>
<keyword evidence="8" id="KW-1185">Reference proteome</keyword>
<organism evidence="3 7">
    <name type="scientific">Brevibacillus formosus</name>
    <dbReference type="NCBI Taxonomy" id="54913"/>
    <lineage>
        <taxon>Bacteria</taxon>
        <taxon>Bacillati</taxon>
        <taxon>Bacillota</taxon>
        <taxon>Bacilli</taxon>
        <taxon>Bacillales</taxon>
        <taxon>Paenibacillaceae</taxon>
        <taxon>Brevibacillus</taxon>
    </lineage>
</organism>
<evidence type="ECO:0000313" key="3">
    <source>
        <dbReference type="EMBL" id="ASJ54130.1"/>
    </source>
</evidence>
<reference evidence="4 8" key="3">
    <citation type="submission" date="2019-06" db="EMBL/GenBank/DDBJ databases">
        <title>Whole genome shotgun sequence of Brevibacillus formosus NBRC 15716.</title>
        <authorList>
            <person name="Hosoyama A."/>
            <person name="Uohara A."/>
            <person name="Ohji S."/>
            <person name="Ichikawa N."/>
        </authorList>
    </citation>
    <scope>NUCLEOTIDE SEQUENCE [LARGE SCALE GENOMIC DNA]</scope>
    <source>
        <strain evidence="4 8">NBRC 15716</strain>
    </source>
</reference>
<evidence type="ECO:0000313" key="7">
    <source>
        <dbReference type="Proteomes" id="UP000197781"/>
    </source>
</evidence>
<dbReference type="AlphaFoldDB" id="A0A0H0SSS7"/>
<feature type="compositionally biased region" description="Basic residues" evidence="2">
    <location>
        <begin position="33"/>
        <end position="49"/>
    </location>
</feature>
<evidence type="ECO:0000313" key="4">
    <source>
        <dbReference type="EMBL" id="GED58017.1"/>
    </source>
</evidence>
<evidence type="ECO:0000256" key="1">
    <source>
        <dbReference type="ARBA" id="ARBA00022969"/>
    </source>
</evidence>
<evidence type="ECO:0000313" key="8">
    <source>
        <dbReference type="Proteomes" id="UP000319498"/>
    </source>
</evidence>
<dbReference type="RefSeq" id="WP_047067635.1">
    <property type="nucleotide sequence ID" value="NZ_BJOL01000012.1"/>
</dbReference>